<evidence type="ECO:0000256" key="3">
    <source>
        <dbReference type="ARBA" id="ARBA00022475"/>
    </source>
</evidence>
<evidence type="ECO:0000256" key="1">
    <source>
        <dbReference type="ARBA" id="ARBA00004651"/>
    </source>
</evidence>
<keyword evidence="2" id="KW-0813">Transport</keyword>
<sequence length="427" mass="45328">MSNILTAYPTAESAASKASRRLIIAASLGNVFESFDLYIFGIMASTIAKLYFPAASDAASLLIFLSTFGVTFFVRPLGAVYLGNLADKIGRARVMSLSLLLMTVGMLIVAVTPTFATIGIAAPIAVVIGRVLQGFSAGGEFGSATALLAEHHPQRRGFITSWQAATQGFALMSAAATGAFLTASLSAAQFDSWGWRLPFLFGALLGPVGLYLRRHTEESSEFNEHANGEPIVELFKSQKSRVMTGIGLIALATIMIWMSVFLPTYAIRQFHMNPTIAFFGAVVSGATVFVLSPFVGLISDYVGRIAPMLVGTIAAALLAYPVFAMMKTSPTLGTLIICSVIFGTIIALYFGPIPALMSELFPVSTRTSGLSISYNVGVTVFGGFAPLILTTLNVVTANPLAPSYYVIFGAAIGALSLCSVRWHLKMY</sequence>
<accession>A0ABW8ZW26</accession>
<protein>
    <submittedName>
        <fullName evidence="10">MFS transporter</fullName>
    </submittedName>
</protein>
<keyword evidence="5" id="KW-0769">Symport</keyword>
<evidence type="ECO:0000313" key="11">
    <source>
        <dbReference type="Proteomes" id="UP001629249"/>
    </source>
</evidence>
<feature type="transmembrane region" description="Helical" evidence="8">
    <location>
        <begin position="332"/>
        <end position="351"/>
    </location>
</feature>
<feature type="transmembrane region" description="Helical" evidence="8">
    <location>
        <begin position="94"/>
        <end position="125"/>
    </location>
</feature>
<dbReference type="InterPro" id="IPR011701">
    <property type="entry name" value="MFS"/>
</dbReference>
<dbReference type="EMBL" id="JAQQFN010000028">
    <property type="protein sequence ID" value="MFL9887449.1"/>
    <property type="molecule type" value="Genomic_DNA"/>
</dbReference>
<evidence type="ECO:0000256" key="7">
    <source>
        <dbReference type="ARBA" id="ARBA00023136"/>
    </source>
</evidence>
<proteinExistence type="predicted"/>
<evidence type="ECO:0000256" key="8">
    <source>
        <dbReference type="SAM" id="Phobius"/>
    </source>
</evidence>
<dbReference type="InterPro" id="IPR036259">
    <property type="entry name" value="MFS_trans_sf"/>
</dbReference>
<evidence type="ECO:0000259" key="9">
    <source>
        <dbReference type="PROSITE" id="PS50850"/>
    </source>
</evidence>
<keyword evidence="3" id="KW-1003">Cell membrane</keyword>
<evidence type="ECO:0000256" key="6">
    <source>
        <dbReference type="ARBA" id="ARBA00022989"/>
    </source>
</evidence>
<organism evidence="10 11">
    <name type="scientific">Paraburkholderia agricolaris</name>
    <dbReference type="NCBI Taxonomy" id="2152888"/>
    <lineage>
        <taxon>Bacteria</taxon>
        <taxon>Pseudomonadati</taxon>
        <taxon>Pseudomonadota</taxon>
        <taxon>Betaproteobacteria</taxon>
        <taxon>Burkholderiales</taxon>
        <taxon>Burkholderiaceae</taxon>
        <taxon>Paraburkholderia</taxon>
    </lineage>
</organism>
<feature type="transmembrane region" description="Helical" evidence="8">
    <location>
        <begin position="404"/>
        <end position="424"/>
    </location>
</feature>
<keyword evidence="4 8" id="KW-0812">Transmembrane</keyword>
<feature type="transmembrane region" description="Helical" evidence="8">
    <location>
        <begin position="58"/>
        <end position="82"/>
    </location>
</feature>
<name>A0ABW8ZW26_9BURK</name>
<dbReference type="PANTHER" id="PTHR43528:SF8">
    <property type="entry name" value="BLR0239 PROTEIN"/>
    <property type="match status" value="1"/>
</dbReference>
<feature type="transmembrane region" description="Helical" evidence="8">
    <location>
        <begin position="193"/>
        <end position="212"/>
    </location>
</feature>
<feature type="transmembrane region" description="Helical" evidence="8">
    <location>
        <begin position="169"/>
        <end position="187"/>
    </location>
</feature>
<evidence type="ECO:0000256" key="5">
    <source>
        <dbReference type="ARBA" id="ARBA00022847"/>
    </source>
</evidence>
<feature type="transmembrane region" description="Helical" evidence="8">
    <location>
        <begin position="276"/>
        <end position="298"/>
    </location>
</feature>
<feature type="transmembrane region" description="Helical" evidence="8">
    <location>
        <begin position="242"/>
        <end position="264"/>
    </location>
</feature>
<dbReference type="PROSITE" id="PS50850">
    <property type="entry name" value="MFS"/>
    <property type="match status" value="1"/>
</dbReference>
<dbReference type="Gene3D" id="1.20.1250.20">
    <property type="entry name" value="MFS general substrate transporter like domains"/>
    <property type="match status" value="2"/>
</dbReference>
<feature type="transmembrane region" description="Helical" evidence="8">
    <location>
        <begin position="372"/>
        <end position="392"/>
    </location>
</feature>
<reference evidence="10 11" key="1">
    <citation type="journal article" date="2024" name="Chem. Sci.">
        <title>Discovery of megapolipeptins by genome mining of a Burkholderiales bacteria collection.</title>
        <authorList>
            <person name="Paulo B.S."/>
            <person name="Recchia M.J.J."/>
            <person name="Lee S."/>
            <person name="Fergusson C.H."/>
            <person name="Romanowski S.B."/>
            <person name="Hernandez A."/>
            <person name="Krull N."/>
            <person name="Liu D.Y."/>
            <person name="Cavanagh H."/>
            <person name="Bos A."/>
            <person name="Gray C.A."/>
            <person name="Murphy B.T."/>
            <person name="Linington R.G."/>
            <person name="Eustaquio A.S."/>
        </authorList>
    </citation>
    <scope>NUCLEOTIDE SEQUENCE [LARGE SCALE GENOMIC DNA]</scope>
    <source>
        <strain evidence="10 11">RL16-012-BIC-B</strain>
    </source>
</reference>
<dbReference type="SUPFAM" id="SSF103473">
    <property type="entry name" value="MFS general substrate transporter"/>
    <property type="match status" value="1"/>
</dbReference>
<dbReference type="InterPro" id="IPR051084">
    <property type="entry name" value="H+-coupled_symporters"/>
</dbReference>
<feature type="transmembrane region" description="Helical" evidence="8">
    <location>
        <begin position="22"/>
        <end position="52"/>
    </location>
</feature>
<feature type="transmembrane region" description="Helical" evidence="8">
    <location>
        <begin position="305"/>
        <end position="326"/>
    </location>
</feature>
<feature type="domain" description="Major facilitator superfamily (MFS) profile" evidence="9">
    <location>
        <begin position="22"/>
        <end position="427"/>
    </location>
</feature>
<dbReference type="InterPro" id="IPR020846">
    <property type="entry name" value="MFS_dom"/>
</dbReference>
<keyword evidence="11" id="KW-1185">Reference proteome</keyword>
<evidence type="ECO:0000256" key="2">
    <source>
        <dbReference type="ARBA" id="ARBA00022448"/>
    </source>
</evidence>
<evidence type="ECO:0000313" key="10">
    <source>
        <dbReference type="EMBL" id="MFL9887449.1"/>
    </source>
</evidence>
<comment type="caution">
    <text evidence="10">The sequence shown here is derived from an EMBL/GenBank/DDBJ whole genome shotgun (WGS) entry which is preliminary data.</text>
</comment>
<dbReference type="Pfam" id="PF07690">
    <property type="entry name" value="MFS_1"/>
    <property type="match status" value="1"/>
</dbReference>
<evidence type="ECO:0000256" key="4">
    <source>
        <dbReference type="ARBA" id="ARBA00022692"/>
    </source>
</evidence>
<dbReference type="Proteomes" id="UP001629249">
    <property type="component" value="Unassembled WGS sequence"/>
</dbReference>
<dbReference type="RefSeq" id="WP_408276974.1">
    <property type="nucleotide sequence ID" value="NZ_JAQQFH010000030.1"/>
</dbReference>
<keyword evidence="7 8" id="KW-0472">Membrane</keyword>
<dbReference type="PANTHER" id="PTHR43528">
    <property type="entry name" value="ALPHA-KETOGLUTARATE PERMEASE"/>
    <property type="match status" value="1"/>
</dbReference>
<gene>
    <name evidence="10" type="ORF">PQR66_30750</name>
</gene>
<comment type="subcellular location">
    <subcellularLocation>
        <location evidence="1">Cell membrane</location>
        <topology evidence="1">Multi-pass membrane protein</topology>
    </subcellularLocation>
</comment>
<keyword evidence="6 8" id="KW-1133">Transmembrane helix</keyword>